<dbReference type="EC" id="3.5.4.3" evidence="3 7"/>
<dbReference type="PANTHER" id="PTHR11271:SF6">
    <property type="entry name" value="GUANINE DEAMINASE"/>
    <property type="match status" value="1"/>
</dbReference>
<gene>
    <name evidence="10" type="ORF">CAP51_05495</name>
</gene>
<keyword evidence="6 8" id="KW-0862">Zinc</keyword>
<evidence type="ECO:0000256" key="7">
    <source>
        <dbReference type="NCBIfam" id="TIGR02967"/>
    </source>
</evidence>
<comment type="caution">
    <text evidence="10">The sequence shown here is derived from an EMBL/GenBank/DDBJ whole genome shotgun (WGS) entry which is preliminary data.</text>
</comment>
<evidence type="ECO:0000256" key="8">
    <source>
        <dbReference type="RuleBase" id="RU366009"/>
    </source>
</evidence>
<dbReference type="GO" id="GO:0008270">
    <property type="term" value="F:zinc ion binding"/>
    <property type="evidence" value="ECO:0007669"/>
    <property type="project" value="UniProtKB-UniRule"/>
</dbReference>
<feature type="domain" description="Amidohydrolase-related" evidence="9">
    <location>
        <begin position="73"/>
        <end position="454"/>
    </location>
</feature>
<dbReference type="GO" id="GO:0006147">
    <property type="term" value="P:guanine catabolic process"/>
    <property type="evidence" value="ECO:0007669"/>
    <property type="project" value="UniProtKB-UniRule"/>
</dbReference>
<comment type="cofactor">
    <cofactor evidence="8">
        <name>Zn(2+)</name>
        <dbReference type="ChEBI" id="CHEBI:29105"/>
    </cofactor>
    <text evidence="8">Binds 1 zinc ion per subunit.</text>
</comment>
<evidence type="ECO:0000256" key="3">
    <source>
        <dbReference type="ARBA" id="ARBA00012781"/>
    </source>
</evidence>
<dbReference type="SUPFAM" id="SSF51556">
    <property type="entry name" value="Metallo-dependent hydrolases"/>
    <property type="match status" value="1"/>
</dbReference>
<evidence type="ECO:0000313" key="10">
    <source>
        <dbReference type="EMBL" id="OUY09056.1"/>
    </source>
</evidence>
<dbReference type="InterPro" id="IPR014311">
    <property type="entry name" value="Guanine_deaminase"/>
</dbReference>
<evidence type="ECO:0000259" key="9">
    <source>
        <dbReference type="Pfam" id="PF01979"/>
    </source>
</evidence>
<dbReference type="Gene3D" id="2.30.40.10">
    <property type="entry name" value="Urease, subunit C, domain 1"/>
    <property type="match status" value="1"/>
</dbReference>
<dbReference type="AlphaFoldDB" id="A0A1Z9Z3N2"/>
<comment type="similarity">
    <text evidence="2 8">Belongs to the metallo-dependent hydrolases superfamily. ATZ/TRZ family.</text>
</comment>
<dbReference type="Gene3D" id="3.20.20.140">
    <property type="entry name" value="Metal-dependent hydrolases"/>
    <property type="match status" value="1"/>
</dbReference>
<protein>
    <recommendedName>
        <fullName evidence="3 7">Guanine deaminase</fullName>
        <shortName evidence="8">Guanase</shortName>
        <ecNumber evidence="3 7">3.5.4.3</ecNumber>
    </recommendedName>
    <alternativeName>
        <fullName evidence="8">Guanine aminohydrolase</fullName>
    </alternativeName>
</protein>
<evidence type="ECO:0000256" key="6">
    <source>
        <dbReference type="ARBA" id="ARBA00022833"/>
    </source>
</evidence>
<keyword evidence="11" id="KW-1185">Reference proteome</keyword>
<dbReference type="UniPathway" id="UPA00603">
    <property type="reaction ID" value="UER00660"/>
</dbReference>
<evidence type="ECO:0000256" key="4">
    <source>
        <dbReference type="ARBA" id="ARBA00022723"/>
    </source>
</evidence>
<evidence type="ECO:0000313" key="11">
    <source>
        <dbReference type="Proteomes" id="UP000196536"/>
    </source>
</evidence>
<dbReference type="GO" id="GO:0005829">
    <property type="term" value="C:cytosol"/>
    <property type="evidence" value="ECO:0007669"/>
    <property type="project" value="TreeGrafter"/>
</dbReference>
<evidence type="ECO:0000256" key="5">
    <source>
        <dbReference type="ARBA" id="ARBA00022801"/>
    </source>
</evidence>
<dbReference type="SUPFAM" id="SSF51338">
    <property type="entry name" value="Composite domain of metallo-dependent hydrolases"/>
    <property type="match status" value="1"/>
</dbReference>
<comment type="pathway">
    <text evidence="1 8">Purine metabolism; guanine degradation; xanthine from guanine: step 1/1.</text>
</comment>
<reference evidence="10 11" key="1">
    <citation type="submission" date="2017-05" db="EMBL/GenBank/DDBJ databases">
        <title>Acinetobacter populi ANC 5415 (= PBJ7), whole genome shotgun sequencing project.</title>
        <authorList>
            <person name="Nemec A."/>
            <person name="Radolfova-Krizova L."/>
        </authorList>
    </citation>
    <scope>NUCLEOTIDE SEQUENCE [LARGE SCALE GENOMIC DNA]</scope>
    <source>
        <strain evidence="10 11">PBJ7</strain>
    </source>
</reference>
<dbReference type="OrthoDB" id="9807210at2"/>
<dbReference type="InterPro" id="IPR006680">
    <property type="entry name" value="Amidohydro-rel"/>
</dbReference>
<dbReference type="EMBL" id="NEXX01000001">
    <property type="protein sequence ID" value="OUY09056.1"/>
    <property type="molecule type" value="Genomic_DNA"/>
</dbReference>
<sequence>MDQSFFPDIQLVIQANFFTASFPQEILFYPQALLCIGKNGKIIRIICRNDASYDRYRALFKQFTLIQYPDHHYLLPGFIDLHLHAPQWPQLGKALDLPLADWLQQHTFPLEKKYASVEFARPIYQDMVTTLLANGTTTVLYFSSIHTPASLELARICLQKGQRALIGKVSMDNPEQCPEDYIETDTQQALQEVRDFIEAVRQLPQNETQRVQPVITPRFIPSCSDAMLQGLGEIAQDTDCHVQTHCSESDWAHQYGLDRYGKTDTATLNDFGLLSRKTILAHSNKITQDDFSLIKQQHAGIAHCPLSNFYFANCVFPLRRALEQQLHVGLGTDVAGGHSPSLFNACQHAITASKALQDGVDGSMEAGQRGTQEAAISYKEAFWLASAGGGIALDLLVGQIREDFYFDVMVIDTQHPHSNLKILPDDRPEDILQKIIYNTEHQNIIEVWVEGQKVV</sequence>
<keyword evidence="5 8" id="KW-0378">Hydrolase</keyword>
<dbReference type="InterPro" id="IPR051607">
    <property type="entry name" value="Metallo-dep_hydrolases"/>
</dbReference>
<evidence type="ECO:0000256" key="1">
    <source>
        <dbReference type="ARBA" id="ARBA00004984"/>
    </source>
</evidence>
<name>A0A1Z9Z3N2_9GAMM</name>
<dbReference type="Proteomes" id="UP000196536">
    <property type="component" value="Unassembled WGS sequence"/>
</dbReference>
<accession>A0A1Z9Z3N2</accession>
<proteinExistence type="inferred from homology"/>
<dbReference type="InterPro" id="IPR032466">
    <property type="entry name" value="Metal_Hydrolase"/>
</dbReference>
<organism evidence="10 11">
    <name type="scientific">Acinetobacter populi</name>
    <dbReference type="NCBI Taxonomy" id="1582270"/>
    <lineage>
        <taxon>Bacteria</taxon>
        <taxon>Pseudomonadati</taxon>
        <taxon>Pseudomonadota</taxon>
        <taxon>Gammaproteobacteria</taxon>
        <taxon>Moraxellales</taxon>
        <taxon>Moraxellaceae</taxon>
        <taxon>Acinetobacter</taxon>
    </lineage>
</organism>
<dbReference type="PANTHER" id="PTHR11271">
    <property type="entry name" value="GUANINE DEAMINASE"/>
    <property type="match status" value="1"/>
</dbReference>
<keyword evidence="4 8" id="KW-0479">Metal-binding</keyword>
<comment type="catalytic activity">
    <reaction evidence="8">
        <text>guanine + H2O + H(+) = xanthine + NH4(+)</text>
        <dbReference type="Rhea" id="RHEA:14665"/>
        <dbReference type="ChEBI" id="CHEBI:15377"/>
        <dbReference type="ChEBI" id="CHEBI:15378"/>
        <dbReference type="ChEBI" id="CHEBI:16235"/>
        <dbReference type="ChEBI" id="CHEBI:17712"/>
        <dbReference type="ChEBI" id="CHEBI:28938"/>
        <dbReference type="EC" id="3.5.4.3"/>
    </reaction>
</comment>
<dbReference type="NCBIfam" id="TIGR02967">
    <property type="entry name" value="guan_deamin"/>
    <property type="match status" value="1"/>
</dbReference>
<dbReference type="RefSeq" id="WP_087619713.1">
    <property type="nucleotide sequence ID" value="NZ_NEXX01000001.1"/>
</dbReference>
<dbReference type="InterPro" id="IPR011059">
    <property type="entry name" value="Metal-dep_hydrolase_composite"/>
</dbReference>
<dbReference type="GO" id="GO:0008892">
    <property type="term" value="F:guanine deaminase activity"/>
    <property type="evidence" value="ECO:0007669"/>
    <property type="project" value="UniProtKB-UniRule"/>
</dbReference>
<dbReference type="Pfam" id="PF01979">
    <property type="entry name" value="Amidohydro_1"/>
    <property type="match status" value="1"/>
</dbReference>
<evidence type="ECO:0000256" key="2">
    <source>
        <dbReference type="ARBA" id="ARBA00006745"/>
    </source>
</evidence>
<comment type="function">
    <text evidence="8">Catalyzes the hydrolytic deamination of guanine, producing xanthine and ammonia.</text>
</comment>